<dbReference type="PROSITE" id="PS50222">
    <property type="entry name" value="EF_HAND_2"/>
    <property type="match status" value="1"/>
</dbReference>
<dbReference type="SUPFAM" id="SSF47473">
    <property type="entry name" value="EF-hand"/>
    <property type="match status" value="1"/>
</dbReference>
<organism evidence="3 4">
    <name type="scientific">Brassica napus</name>
    <name type="common">Rape</name>
    <dbReference type="NCBI Taxonomy" id="3708"/>
    <lineage>
        <taxon>Eukaryota</taxon>
        <taxon>Viridiplantae</taxon>
        <taxon>Streptophyta</taxon>
        <taxon>Embryophyta</taxon>
        <taxon>Tracheophyta</taxon>
        <taxon>Spermatophyta</taxon>
        <taxon>Magnoliopsida</taxon>
        <taxon>eudicotyledons</taxon>
        <taxon>Gunneridae</taxon>
        <taxon>Pentapetalae</taxon>
        <taxon>rosids</taxon>
        <taxon>malvids</taxon>
        <taxon>Brassicales</taxon>
        <taxon>Brassicaceae</taxon>
        <taxon>Brassiceae</taxon>
        <taxon>Brassica</taxon>
    </lineage>
</organism>
<gene>
    <name evidence="3" type="ORF">HID58_013755</name>
</gene>
<evidence type="ECO:0000313" key="3">
    <source>
        <dbReference type="EMBL" id="KAH0855257.1"/>
    </source>
</evidence>
<comment type="caution">
    <text evidence="3">The sequence shown here is derived from an EMBL/GenBank/DDBJ whole genome shotgun (WGS) entry which is preliminary data.</text>
</comment>
<accession>A0ABQ7XH55</accession>
<dbReference type="Pfam" id="PF00036">
    <property type="entry name" value="EF-hand_1"/>
    <property type="match status" value="1"/>
</dbReference>
<proteinExistence type="predicted"/>
<evidence type="ECO:0000256" key="1">
    <source>
        <dbReference type="ARBA" id="ARBA00022837"/>
    </source>
</evidence>
<protein>
    <recommendedName>
        <fullName evidence="2">EF-hand domain-containing protein</fullName>
    </recommendedName>
</protein>
<evidence type="ECO:0000259" key="2">
    <source>
        <dbReference type="PROSITE" id="PS50222"/>
    </source>
</evidence>
<sequence>MLSMEWEMMQQSKRFSQVDSDNDGRINYEEFCAMMRSGNPQQQQQTTTTAALLKGHCFWIQSIKRRRNGCCAMREREV</sequence>
<dbReference type="Proteomes" id="UP000824890">
    <property type="component" value="Unassembled WGS sequence"/>
</dbReference>
<dbReference type="InterPro" id="IPR011992">
    <property type="entry name" value="EF-hand-dom_pair"/>
</dbReference>
<keyword evidence="1" id="KW-0106">Calcium</keyword>
<dbReference type="Gene3D" id="1.10.238.10">
    <property type="entry name" value="EF-hand"/>
    <property type="match status" value="1"/>
</dbReference>
<reference evidence="3 4" key="1">
    <citation type="submission" date="2021-05" db="EMBL/GenBank/DDBJ databases">
        <title>Genome Assembly of Synthetic Allotetraploid Brassica napus Reveals Homoeologous Exchanges between Subgenomes.</title>
        <authorList>
            <person name="Davis J.T."/>
        </authorList>
    </citation>
    <scope>NUCLEOTIDE SEQUENCE [LARGE SCALE GENOMIC DNA]</scope>
    <source>
        <strain evidence="4">cv. Da-Ae</strain>
        <tissue evidence="3">Seedling</tissue>
    </source>
</reference>
<dbReference type="InterPro" id="IPR018247">
    <property type="entry name" value="EF_Hand_1_Ca_BS"/>
</dbReference>
<name>A0ABQ7XH55_BRANA</name>
<feature type="domain" description="EF-hand" evidence="2">
    <location>
        <begin position="6"/>
        <end position="41"/>
    </location>
</feature>
<keyword evidence="4" id="KW-1185">Reference proteome</keyword>
<dbReference type="EMBL" id="JAGKQM010000111">
    <property type="protein sequence ID" value="KAH0855257.1"/>
    <property type="molecule type" value="Genomic_DNA"/>
</dbReference>
<dbReference type="InterPro" id="IPR002048">
    <property type="entry name" value="EF_hand_dom"/>
</dbReference>
<dbReference type="PROSITE" id="PS00018">
    <property type="entry name" value="EF_HAND_1"/>
    <property type="match status" value="1"/>
</dbReference>
<evidence type="ECO:0000313" key="4">
    <source>
        <dbReference type="Proteomes" id="UP000824890"/>
    </source>
</evidence>